<keyword evidence="2" id="KW-1185">Reference proteome</keyword>
<protein>
    <submittedName>
        <fullName evidence="1">Uncharacterized protein</fullName>
    </submittedName>
</protein>
<dbReference type="eggNOG" id="ENOG502T2R8">
    <property type="taxonomic scope" value="Eukaryota"/>
</dbReference>
<dbReference type="Proteomes" id="UP000019376">
    <property type="component" value="Unassembled WGS sequence"/>
</dbReference>
<dbReference type="EMBL" id="KB644411">
    <property type="protein sequence ID" value="EPS29435.1"/>
    <property type="molecule type" value="Genomic_DNA"/>
</dbReference>
<name>S7ZFI9_PENO1</name>
<accession>S7ZFI9</accession>
<dbReference type="PANTHER" id="PTHR37540">
    <property type="entry name" value="TRANSCRIPTION FACTOR (ACR-2), PUTATIVE-RELATED-RELATED"/>
    <property type="match status" value="1"/>
</dbReference>
<gene>
    <name evidence="1" type="ORF">PDE_04384</name>
</gene>
<dbReference type="AlphaFoldDB" id="S7ZFI9"/>
<dbReference type="PANTHER" id="PTHR37540:SF5">
    <property type="entry name" value="TRANSCRIPTION FACTOR DOMAIN-CONTAINING PROTEIN"/>
    <property type="match status" value="1"/>
</dbReference>
<reference evidence="1 2" key="1">
    <citation type="journal article" date="2013" name="PLoS ONE">
        <title>Genomic and secretomic analyses reveal unique features of the lignocellulolytic enzyme system of Penicillium decumbens.</title>
        <authorList>
            <person name="Liu G."/>
            <person name="Zhang L."/>
            <person name="Wei X."/>
            <person name="Zou G."/>
            <person name="Qin Y."/>
            <person name="Ma L."/>
            <person name="Li J."/>
            <person name="Zheng H."/>
            <person name="Wang S."/>
            <person name="Wang C."/>
            <person name="Xun L."/>
            <person name="Zhao G.-P."/>
            <person name="Zhou Z."/>
            <person name="Qu Y."/>
        </authorList>
    </citation>
    <scope>NUCLEOTIDE SEQUENCE [LARGE SCALE GENOMIC DNA]</scope>
    <source>
        <strain evidence="2">114-2 / CGMCC 5302</strain>
    </source>
</reference>
<evidence type="ECO:0000313" key="1">
    <source>
        <dbReference type="EMBL" id="EPS29435.1"/>
    </source>
</evidence>
<dbReference type="STRING" id="933388.S7ZFI9"/>
<dbReference type="HOGENOM" id="CLU_038060_0_0_1"/>
<organism evidence="1 2">
    <name type="scientific">Penicillium oxalicum (strain 114-2 / CGMCC 5302)</name>
    <name type="common">Penicillium decumbens</name>
    <dbReference type="NCBI Taxonomy" id="933388"/>
    <lineage>
        <taxon>Eukaryota</taxon>
        <taxon>Fungi</taxon>
        <taxon>Dikarya</taxon>
        <taxon>Ascomycota</taxon>
        <taxon>Pezizomycotina</taxon>
        <taxon>Eurotiomycetes</taxon>
        <taxon>Eurotiomycetidae</taxon>
        <taxon>Eurotiales</taxon>
        <taxon>Aspergillaceae</taxon>
        <taxon>Penicillium</taxon>
    </lineage>
</organism>
<dbReference type="OrthoDB" id="3469225at2759"/>
<sequence length="404" mass="45684">MTEFMNSFFHHLRHFTIPGAYPLDKSRMSIWWWQQGLSQPVIQLTLLVSAAGHQTAMNVLHNTSSWHSQQSIKEYIRLQGTTLQVLNGLLQNPATAQSTVLIVASLRAVEAIEGNVQAAVAHTKGLDILIRLSGGLEVLEHMVLSKIYHGDVIRAALTNTTPALPLSSIWRNNVLQETKVFHSSCDLTMQLDEKFKETASCLSLLGTSFFSAPWYPGLEDSMKRLLHMCQRAIQYYEVACLQPSIVMRTDNDLFLLVEHQLMSVRYAPSASASCTVSSLLNEPLRMTLFIYLNMRVWNFQVFPVMQSMVNSLRQTLLSTIPIPTMTKIKQMAPDVLFWILFIGTLASRSHEGHSWFVAQLVELTSFLGIHDWKVAREILGGFFYTDQSDQAAIEELWGQVIQLE</sequence>
<evidence type="ECO:0000313" key="2">
    <source>
        <dbReference type="Proteomes" id="UP000019376"/>
    </source>
</evidence>
<dbReference type="PhylomeDB" id="S7ZFI9"/>
<proteinExistence type="predicted"/>